<dbReference type="Gene3D" id="3.40.50.1820">
    <property type="entry name" value="alpha/beta hydrolase"/>
    <property type="match status" value="1"/>
</dbReference>
<accession>A0ABQ5NSE6</accession>
<organism evidence="2 3">
    <name type="scientific">Streptomyces yaizuensis</name>
    <dbReference type="NCBI Taxonomy" id="2989713"/>
    <lineage>
        <taxon>Bacteria</taxon>
        <taxon>Bacillati</taxon>
        <taxon>Actinomycetota</taxon>
        <taxon>Actinomycetes</taxon>
        <taxon>Kitasatosporales</taxon>
        <taxon>Streptomycetaceae</taxon>
        <taxon>Streptomyces</taxon>
    </lineage>
</organism>
<dbReference type="InterPro" id="IPR000073">
    <property type="entry name" value="AB_hydrolase_1"/>
</dbReference>
<dbReference type="RefSeq" id="WP_323445063.1">
    <property type="nucleotide sequence ID" value="NZ_BSBI01000001.1"/>
</dbReference>
<evidence type="ECO:0000313" key="3">
    <source>
        <dbReference type="Proteomes" id="UP001291653"/>
    </source>
</evidence>
<name>A0ABQ5NSE6_9ACTN</name>
<dbReference type="EMBL" id="BSBI01000001">
    <property type="protein sequence ID" value="GLF92946.1"/>
    <property type="molecule type" value="Genomic_DNA"/>
</dbReference>
<protein>
    <submittedName>
        <fullName evidence="2">Alpha/beta hydrolase</fullName>
    </submittedName>
</protein>
<dbReference type="Proteomes" id="UP001291653">
    <property type="component" value="Unassembled WGS sequence"/>
</dbReference>
<dbReference type="PANTHER" id="PTHR43798">
    <property type="entry name" value="MONOACYLGLYCEROL LIPASE"/>
    <property type="match status" value="1"/>
</dbReference>
<dbReference type="PRINTS" id="PR00111">
    <property type="entry name" value="ABHYDROLASE"/>
</dbReference>
<reference evidence="2 3" key="1">
    <citation type="submission" date="2022-10" db="EMBL/GenBank/DDBJ databases">
        <title>Draft genome sequence of Streptomyces sp. YSPA8.</title>
        <authorList>
            <person name="Moriuchi R."/>
            <person name="Dohra H."/>
            <person name="Yamamura H."/>
            <person name="Kodani S."/>
        </authorList>
    </citation>
    <scope>NUCLEOTIDE SEQUENCE [LARGE SCALE GENOMIC DNA]</scope>
    <source>
        <strain evidence="2 3">YSPA8</strain>
    </source>
</reference>
<evidence type="ECO:0000259" key="1">
    <source>
        <dbReference type="Pfam" id="PF00561"/>
    </source>
</evidence>
<dbReference type="InterPro" id="IPR050266">
    <property type="entry name" value="AB_hydrolase_sf"/>
</dbReference>
<keyword evidence="3" id="KW-1185">Reference proteome</keyword>
<proteinExistence type="predicted"/>
<evidence type="ECO:0000313" key="2">
    <source>
        <dbReference type="EMBL" id="GLF92946.1"/>
    </source>
</evidence>
<comment type="caution">
    <text evidence="2">The sequence shown here is derived from an EMBL/GenBank/DDBJ whole genome shotgun (WGS) entry which is preliminary data.</text>
</comment>
<dbReference type="SUPFAM" id="SSF53474">
    <property type="entry name" value="alpha/beta-Hydrolases"/>
    <property type="match status" value="1"/>
</dbReference>
<dbReference type="GO" id="GO:0016787">
    <property type="term" value="F:hydrolase activity"/>
    <property type="evidence" value="ECO:0007669"/>
    <property type="project" value="UniProtKB-KW"/>
</dbReference>
<sequence length="288" mass="31196">MPQITLDQGTVHYRDTGEGEPVLLLHGYLMAGGLWEPVAERLAPDFRCVIPDLPLGAHRTPLNRGTDLSLPGIARLVAGLLEALDLRRVTLVGNDLGTAVAQIVAARHPERIGRLVLTSGECFGNCPAPWFRPLPPAARVPGLLTLAYQALRLRAARRLPFAYGLLTAGALPHDLIDDWMGAFFRDPGVRRDCAEVTRHLAPAALLDATGRLTAFDRPTLLAFAREDRHFPFSHGEQLAALIPGARLEPVPDSRTWVMLDQPALTAHLIREFIRTTPAGTAPAGATPA</sequence>
<keyword evidence="2" id="KW-0378">Hydrolase</keyword>
<dbReference type="InterPro" id="IPR029058">
    <property type="entry name" value="AB_hydrolase_fold"/>
</dbReference>
<gene>
    <name evidence="2" type="ORF">SYYSPA8_01635</name>
</gene>
<feature type="domain" description="AB hydrolase-1" evidence="1">
    <location>
        <begin position="21"/>
        <end position="261"/>
    </location>
</feature>
<dbReference type="Pfam" id="PF00561">
    <property type="entry name" value="Abhydrolase_1"/>
    <property type="match status" value="1"/>
</dbReference>